<dbReference type="AlphaFoldDB" id="A0A839GSQ1"/>
<accession>A0A839GSQ1</accession>
<evidence type="ECO:0000313" key="2">
    <source>
        <dbReference type="Proteomes" id="UP000563094"/>
    </source>
</evidence>
<evidence type="ECO:0000313" key="1">
    <source>
        <dbReference type="EMBL" id="MBA9077448.1"/>
    </source>
</evidence>
<proteinExistence type="predicted"/>
<reference evidence="1 2" key="1">
    <citation type="submission" date="2020-08" db="EMBL/GenBank/DDBJ databases">
        <title>Genomic Encyclopedia of Type Strains, Phase IV (KMG-IV): sequencing the most valuable type-strain genomes for metagenomic binning, comparative biology and taxonomic classification.</title>
        <authorList>
            <person name="Goeker M."/>
        </authorList>
    </citation>
    <scope>NUCLEOTIDE SEQUENCE [LARGE SCALE GENOMIC DNA]</scope>
    <source>
        <strain evidence="1 2">DSM 29854</strain>
    </source>
</reference>
<dbReference type="EMBL" id="JACJIQ010000007">
    <property type="protein sequence ID" value="MBA9077448.1"/>
    <property type="molecule type" value="Genomic_DNA"/>
</dbReference>
<organism evidence="1 2">
    <name type="scientific">Rufibacter quisquiliarum</name>
    <dbReference type="NCBI Taxonomy" id="1549639"/>
    <lineage>
        <taxon>Bacteria</taxon>
        <taxon>Pseudomonadati</taxon>
        <taxon>Bacteroidota</taxon>
        <taxon>Cytophagia</taxon>
        <taxon>Cytophagales</taxon>
        <taxon>Hymenobacteraceae</taxon>
        <taxon>Rufibacter</taxon>
    </lineage>
</organism>
<sequence length="353" mass="41175">MKRLVILGLTVLFFILFLDKCTSMNVLSTFKESGLKDLPSLKDDVRSRNYEIKRISKEAYANITYDPVGNYFLIIDNFTIRKLDAAGNEVFQLENSQMYLPRFTSYVFDSTGVYDFSSQKIEKQLFNRVLNLDQSLDKEEWQKTFDDLYQHADVVLFGGYTDLYHEDDPIFLRINGEWVLLITTPQETRLQEIEYRAGIRFEGYPAKHNHLSLLKDTQTQAYSDFEGTSDRYLQTYQDITLKEKQVAYPTDRNIKILSYEKQRVYSELAYTPIPIAWTCEVGNSLTIGGEELKFRCGGIKKLGLFNDVDTFLRWYSVPREFLPRTHVSFLKYSFPSNEQASENNGLYLVRKVG</sequence>
<keyword evidence="2" id="KW-1185">Reference proteome</keyword>
<gene>
    <name evidence="1" type="ORF">FHS90_002161</name>
</gene>
<dbReference type="Proteomes" id="UP000563094">
    <property type="component" value="Unassembled WGS sequence"/>
</dbReference>
<name>A0A839GSQ1_9BACT</name>
<protein>
    <submittedName>
        <fullName evidence="1">Uncharacterized protein</fullName>
    </submittedName>
</protein>
<comment type="caution">
    <text evidence="1">The sequence shown here is derived from an EMBL/GenBank/DDBJ whole genome shotgun (WGS) entry which is preliminary data.</text>
</comment>